<keyword evidence="4 7" id="KW-0812">Transmembrane</keyword>
<keyword evidence="6 7" id="KW-0472">Membrane</keyword>
<keyword evidence="5 7" id="KW-1133">Transmembrane helix</keyword>
<dbReference type="EMBL" id="JFHE01000056">
    <property type="protein sequence ID" value="KDR26386.1"/>
    <property type="molecule type" value="Genomic_DNA"/>
</dbReference>
<dbReference type="PANTHER" id="PTHR30151:SF38">
    <property type="entry name" value="ALIPHATIC SULFONATES TRANSPORT PERMEASE PROTEIN SSUC-RELATED"/>
    <property type="match status" value="1"/>
</dbReference>
<dbReference type="GO" id="GO:0042918">
    <property type="term" value="P:alkanesulfonate transmembrane transport"/>
    <property type="evidence" value="ECO:0007669"/>
    <property type="project" value="UniProtKB-ARBA"/>
</dbReference>
<dbReference type="InterPro" id="IPR035906">
    <property type="entry name" value="MetI-like_sf"/>
</dbReference>
<feature type="transmembrane region" description="Helical" evidence="7">
    <location>
        <begin position="126"/>
        <end position="145"/>
    </location>
</feature>
<dbReference type="eggNOG" id="COG0600">
    <property type="taxonomic scope" value="Bacteria"/>
</dbReference>
<dbReference type="SUPFAM" id="SSF161098">
    <property type="entry name" value="MetI-like"/>
    <property type="match status" value="1"/>
</dbReference>
<evidence type="ECO:0000256" key="6">
    <source>
        <dbReference type="ARBA" id="ARBA00023136"/>
    </source>
</evidence>
<dbReference type="GO" id="GO:0005886">
    <property type="term" value="C:plasma membrane"/>
    <property type="evidence" value="ECO:0007669"/>
    <property type="project" value="UniProtKB-SubCell"/>
</dbReference>
<reference evidence="13" key="3">
    <citation type="journal article" date="2019" name="Int. J. Syst. Evol. Microbiol.">
        <title>The Global Catalogue of Microorganisms (GCM) 10K type strain sequencing project: providing services to taxonomists for standard genome sequencing and annotation.</title>
        <authorList>
            <consortium name="The Broad Institute Genomics Platform"/>
            <consortium name="The Broad Institute Genome Sequencing Center for Infectious Disease"/>
            <person name="Wu L."/>
            <person name="Ma J."/>
        </authorList>
    </citation>
    <scope>NUCLEOTIDE SEQUENCE [LARGE SCALE GENOMIC DNA]</scope>
    <source>
        <strain evidence="13">CGMCC 1.11013</strain>
    </source>
</reference>
<dbReference type="PANTHER" id="PTHR30151">
    <property type="entry name" value="ALKANE SULFONATE ABC TRANSPORTER-RELATED, MEMBRANE SUBUNIT"/>
    <property type="match status" value="1"/>
</dbReference>
<evidence type="ECO:0000313" key="10">
    <source>
        <dbReference type="EMBL" id="GGD75195.1"/>
    </source>
</evidence>
<accession>A0A069NMU1</accession>
<dbReference type="Proteomes" id="UP000027439">
    <property type="component" value="Unassembled WGS sequence"/>
</dbReference>
<feature type="region of interest" description="Disordered" evidence="8">
    <location>
        <begin position="1"/>
        <end position="33"/>
    </location>
</feature>
<feature type="transmembrane region" description="Helical" evidence="7">
    <location>
        <begin position="157"/>
        <end position="175"/>
    </location>
</feature>
<dbReference type="CDD" id="cd06261">
    <property type="entry name" value="TM_PBP2"/>
    <property type="match status" value="1"/>
</dbReference>
<dbReference type="OrthoDB" id="8545756at2"/>
<dbReference type="PROSITE" id="PS50928">
    <property type="entry name" value="ABC_TM1"/>
    <property type="match status" value="1"/>
</dbReference>
<dbReference type="Pfam" id="PF00528">
    <property type="entry name" value="BPD_transp_1"/>
    <property type="match status" value="1"/>
</dbReference>
<evidence type="ECO:0000313" key="13">
    <source>
        <dbReference type="Proteomes" id="UP000597138"/>
    </source>
</evidence>
<sequence>MAVPRFPSAALGLDPGTPLERPDAGSNERLADQSRADAGRALIDLPTRAATRRSALRWSVLRSRSLRIGVPVALIVLWQLASSLQLVAPETLPPPTVILAALRELVADGELQGAIGVSLVRAATGLAIGGGIGLIAGLFAGLWRVGEEMVDAPLQMLRTIPFIALIPLFITWFGIGEGAKIAVILAATIFPMYLNTYAGVRGVDPKLLEAASVFGLSSRQVALRIILPTALPSILVGVRYASAVALLALVVAEQINAQNGIGYILVNANQNQRADIIIAGILVYAALGIVTDLIMRTLEHLALPWRPRFELA</sequence>
<keyword evidence="13" id="KW-1185">Reference proteome</keyword>
<comment type="subcellular location">
    <subcellularLocation>
        <location evidence="1 7">Cell membrane</location>
        <topology evidence="1 7">Multi-pass membrane protein</topology>
    </subcellularLocation>
</comment>
<feature type="transmembrane region" description="Helical" evidence="7">
    <location>
        <begin position="221"/>
        <end position="241"/>
    </location>
</feature>
<evidence type="ECO:0000256" key="2">
    <source>
        <dbReference type="ARBA" id="ARBA00022448"/>
    </source>
</evidence>
<name>A0A069NMU1_9BURK</name>
<feature type="transmembrane region" description="Helical" evidence="7">
    <location>
        <begin position="181"/>
        <end position="200"/>
    </location>
</feature>
<evidence type="ECO:0000256" key="3">
    <source>
        <dbReference type="ARBA" id="ARBA00022475"/>
    </source>
</evidence>
<evidence type="ECO:0000256" key="4">
    <source>
        <dbReference type="ARBA" id="ARBA00022692"/>
    </source>
</evidence>
<reference evidence="11 12" key="2">
    <citation type="submission" date="2014-03" db="EMBL/GenBank/DDBJ databases">
        <title>Draft Genome Sequences of Four Burkholderia Strains.</title>
        <authorList>
            <person name="Liu X.Y."/>
            <person name="Li C.X."/>
            <person name="Xu J.H."/>
        </authorList>
    </citation>
    <scope>NUCLEOTIDE SEQUENCE [LARGE SCALE GENOMIC DNA]</scope>
    <source>
        <strain evidence="11 12">R27</strain>
    </source>
</reference>
<comment type="caution">
    <text evidence="11">The sequence shown here is derived from an EMBL/GenBank/DDBJ whole genome shotgun (WGS) entry which is preliminary data.</text>
</comment>
<dbReference type="EMBL" id="BMEG01000005">
    <property type="protein sequence ID" value="GGD75195.1"/>
    <property type="molecule type" value="Genomic_DNA"/>
</dbReference>
<comment type="similarity">
    <text evidence="7">Belongs to the binding-protein-dependent transport system permease family.</text>
</comment>
<reference evidence="10" key="4">
    <citation type="submission" date="2024-05" db="EMBL/GenBank/DDBJ databases">
        <authorList>
            <person name="Sun Q."/>
            <person name="Zhou Y."/>
        </authorList>
    </citation>
    <scope>NUCLEOTIDE SEQUENCE</scope>
    <source>
        <strain evidence="10">CGMCC 1.11013</strain>
    </source>
</reference>
<dbReference type="AlphaFoldDB" id="A0A069NMU1"/>
<reference evidence="10" key="1">
    <citation type="journal article" date="2014" name="Int. J. Syst. Evol. Microbiol.">
        <title>Complete genome of a new Firmicutes species belonging to the dominant human colonic microbiota ('Ruminococcus bicirculans') reveals two chromosomes and a selective capacity to utilize plant glucans.</title>
        <authorList>
            <consortium name="NISC Comparative Sequencing Program"/>
            <person name="Wegmann U."/>
            <person name="Louis P."/>
            <person name="Goesmann A."/>
            <person name="Henrissat B."/>
            <person name="Duncan S.H."/>
            <person name="Flint H.J."/>
        </authorList>
    </citation>
    <scope>NUCLEOTIDE SEQUENCE</scope>
    <source>
        <strain evidence="10">CGMCC 1.11013</strain>
    </source>
</reference>
<dbReference type="RefSeq" id="WP_035970272.1">
    <property type="nucleotide sequence ID" value="NZ_BMEG01000005.1"/>
</dbReference>
<evidence type="ECO:0000313" key="12">
    <source>
        <dbReference type="Proteomes" id="UP000027439"/>
    </source>
</evidence>
<evidence type="ECO:0000259" key="9">
    <source>
        <dbReference type="PROSITE" id="PS50928"/>
    </source>
</evidence>
<dbReference type="Gene3D" id="1.10.3720.10">
    <property type="entry name" value="MetI-like"/>
    <property type="match status" value="1"/>
</dbReference>
<organism evidence="11 12">
    <name type="scientific">Caballeronia grimmiae</name>
    <dbReference type="NCBI Taxonomy" id="1071679"/>
    <lineage>
        <taxon>Bacteria</taxon>
        <taxon>Pseudomonadati</taxon>
        <taxon>Pseudomonadota</taxon>
        <taxon>Betaproteobacteria</taxon>
        <taxon>Burkholderiales</taxon>
        <taxon>Burkholderiaceae</taxon>
        <taxon>Caballeronia</taxon>
    </lineage>
</organism>
<evidence type="ECO:0000256" key="7">
    <source>
        <dbReference type="RuleBase" id="RU363032"/>
    </source>
</evidence>
<evidence type="ECO:0000256" key="8">
    <source>
        <dbReference type="SAM" id="MobiDB-lite"/>
    </source>
</evidence>
<evidence type="ECO:0000256" key="1">
    <source>
        <dbReference type="ARBA" id="ARBA00004651"/>
    </source>
</evidence>
<dbReference type="Proteomes" id="UP000597138">
    <property type="component" value="Unassembled WGS sequence"/>
</dbReference>
<protein>
    <submittedName>
        <fullName evidence="11">ABC transporter permease</fullName>
    </submittedName>
</protein>
<dbReference type="InterPro" id="IPR000515">
    <property type="entry name" value="MetI-like"/>
</dbReference>
<feature type="transmembrane region" description="Helical" evidence="7">
    <location>
        <begin position="276"/>
        <end position="298"/>
    </location>
</feature>
<evidence type="ECO:0000256" key="5">
    <source>
        <dbReference type="ARBA" id="ARBA00022989"/>
    </source>
</evidence>
<feature type="domain" description="ABC transmembrane type-1" evidence="9">
    <location>
        <begin position="115"/>
        <end position="295"/>
    </location>
</feature>
<dbReference type="FunFam" id="1.10.3720.10:FF:000003">
    <property type="entry name" value="Aliphatic sulfonate ABC transporter permease"/>
    <property type="match status" value="1"/>
</dbReference>
<gene>
    <name evidence="11" type="ORF">BG57_26655</name>
    <name evidence="10" type="ORF">GCM10010985_32140</name>
</gene>
<dbReference type="STRING" id="1071679.BG57_26655"/>
<evidence type="ECO:0000313" key="11">
    <source>
        <dbReference type="EMBL" id="KDR26386.1"/>
    </source>
</evidence>
<proteinExistence type="inferred from homology"/>
<keyword evidence="3" id="KW-1003">Cell membrane</keyword>
<keyword evidence="2 7" id="KW-0813">Transport</keyword>